<evidence type="ECO:0000313" key="2">
    <source>
        <dbReference type="EMBL" id="MFC3898203.1"/>
    </source>
</evidence>
<dbReference type="Pfam" id="PF00067">
    <property type="entry name" value="p450"/>
    <property type="match status" value="1"/>
</dbReference>
<dbReference type="EMBL" id="JBHRZI010000046">
    <property type="protein sequence ID" value="MFC3898203.1"/>
    <property type="molecule type" value="Genomic_DNA"/>
</dbReference>
<keyword evidence="3" id="KW-1185">Reference proteome</keyword>
<comment type="caution">
    <text evidence="2">The sequence shown here is derived from an EMBL/GenBank/DDBJ whole genome shotgun (WGS) entry which is preliminary data.</text>
</comment>
<sequence>MHAERDLSEVWSLLREQEPVAWHPTADGGFWVVSRYETAVRVYRDTETYTSSRGNVLATLLNGGDPAGGKMLPVSDGPRHMQIRRELLRALTPRALAGLGERIHDATRRLVVEAVAREDCDLGRDVAPYVPLAAICDLLMVPEEDRELLLSQSKLALASETPDGTEMEARLARNEILLYFSRLARSRQDAPGDDILGLLIQMTRSSVALTDQELLYNAYSLLLGGDETTRLSMIGTVHALIHRPDEWARLKTGEVPIATAVEEFLRWTTPTLHAGRVATTDTTLDGREIAQGDIVTIWNSSANFDPAQFDDPGRLRLSRSPNRHLTFAQGPHFCLGAQLARIELTALVTALVEAADGMELIGEPKRLYSNFLSGFHSLPVRFAAAAAKKEF</sequence>
<comment type="similarity">
    <text evidence="1">Belongs to the cytochrome P450 family.</text>
</comment>
<dbReference type="RefSeq" id="WP_382379678.1">
    <property type="nucleotide sequence ID" value="NZ_JBHRZI010000046.1"/>
</dbReference>
<protein>
    <submittedName>
        <fullName evidence="2">Cytochrome P450</fullName>
    </submittedName>
</protein>
<dbReference type="Gene3D" id="1.10.630.10">
    <property type="entry name" value="Cytochrome P450"/>
    <property type="match status" value="1"/>
</dbReference>
<dbReference type="PANTHER" id="PTHR46696:SF1">
    <property type="entry name" value="CYTOCHROME P450 YJIB-RELATED"/>
    <property type="match status" value="1"/>
</dbReference>
<gene>
    <name evidence="2" type="ORF">ACFOWZ_42625</name>
</gene>
<name>A0ABV8C926_9PSEU</name>
<dbReference type="InterPro" id="IPR002397">
    <property type="entry name" value="Cyt_P450_B"/>
</dbReference>
<dbReference type="PRINTS" id="PR00359">
    <property type="entry name" value="BP450"/>
</dbReference>
<accession>A0ABV8C926</accession>
<dbReference type="CDD" id="cd11033">
    <property type="entry name" value="CYP142-like"/>
    <property type="match status" value="1"/>
</dbReference>
<evidence type="ECO:0000313" key="3">
    <source>
        <dbReference type="Proteomes" id="UP001595690"/>
    </source>
</evidence>
<evidence type="ECO:0000256" key="1">
    <source>
        <dbReference type="ARBA" id="ARBA00010617"/>
    </source>
</evidence>
<dbReference type="SUPFAM" id="SSF48264">
    <property type="entry name" value="Cytochrome P450"/>
    <property type="match status" value="1"/>
</dbReference>
<dbReference type="InterPro" id="IPR036396">
    <property type="entry name" value="Cyt_P450_sf"/>
</dbReference>
<dbReference type="Proteomes" id="UP001595690">
    <property type="component" value="Unassembled WGS sequence"/>
</dbReference>
<dbReference type="InterPro" id="IPR001128">
    <property type="entry name" value="Cyt_P450"/>
</dbReference>
<organism evidence="2 3">
    <name type="scientific">Lentzea rhizosphaerae</name>
    <dbReference type="NCBI Taxonomy" id="2041025"/>
    <lineage>
        <taxon>Bacteria</taxon>
        <taxon>Bacillati</taxon>
        <taxon>Actinomycetota</taxon>
        <taxon>Actinomycetes</taxon>
        <taxon>Pseudonocardiales</taxon>
        <taxon>Pseudonocardiaceae</taxon>
        <taxon>Lentzea</taxon>
    </lineage>
</organism>
<proteinExistence type="inferred from homology"/>
<reference evidence="3" key="1">
    <citation type="journal article" date="2019" name="Int. J. Syst. Evol. Microbiol.">
        <title>The Global Catalogue of Microorganisms (GCM) 10K type strain sequencing project: providing services to taxonomists for standard genome sequencing and annotation.</title>
        <authorList>
            <consortium name="The Broad Institute Genomics Platform"/>
            <consortium name="The Broad Institute Genome Sequencing Center for Infectious Disease"/>
            <person name="Wu L."/>
            <person name="Ma J."/>
        </authorList>
    </citation>
    <scope>NUCLEOTIDE SEQUENCE [LARGE SCALE GENOMIC DNA]</scope>
    <source>
        <strain evidence="3">CGMCC 4.7405</strain>
    </source>
</reference>
<dbReference type="PANTHER" id="PTHR46696">
    <property type="entry name" value="P450, PUTATIVE (EUROFUNG)-RELATED"/>
    <property type="match status" value="1"/>
</dbReference>